<dbReference type="Gene3D" id="1.10.10.10">
    <property type="entry name" value="Winged helix-like DNA-binding domain superfamily/Winged helix DNA-binding domain"/>
    <property type="match status" value="1"/>
</dbReference>
<dbReference type="EMBL" id="JBIAQY010000011">
    <property type="protein sequence ID" value="MFF3571958.1"/>
    <property type="molecule type" value="Genomic_DNA"/>
</dbReference>
<protein>
    <submittedName>
        <fullName evidence="6">LysR family transcriptional regulator</fullName>
    </submittedName>
</protein>
<dbReference type="SUPFAM" id="SSF53850">
    <property type="entry name" value="Periplasmic binding protein-like II"/>
    <property type="match status" value="1"/>
</dbReference>
<organism evidence="6 7">
    <name type="scientific">Nocardia jiangxiensis</name>
    <dbReference type="NCBI Taxonomy" id="282685"/>
    <lineage>
        <taxon>Bacteria</taxon>
        <taxon>Bacillati</taxon>
        <taxon>Actinomycetota</taxon>
        <taxon>Actinomycetes</taxon>
        <taxon>Mycobacteriales</taxon>
        <taxon>Nocardiaceae</taxon>
        <taxon>Nocardia</taxon>
    </lineage>
</organism>
<dbReference type="InterPro" id="IPR036390">
    <property type="entry name" value="WH_DNA-bd_sf"/>
</dbReference>
<evidence type="ECO:0000256" key="3">
    <source>
        <dbReference type="ARBA" id="ARBA00023125"/>
    </source>
</evidence>
<keyword evidence="3" id="KW-0238">DNA-binding</keyword>
<evidence type="ECO:0000313" key="7">
    <source>
        <dbReference type="Proteomes" id="UP001601992"/>
    </source>
</evidence>
<dbReference type="InterPro" id="IPR050950">
    <property type="entry name" value="HTH-type_LysR_regulators"/>
</dbReference>
<name>A0ABW6S8P1_9NOCA</name>
<proteinExistence type="inferred from homology"/>
<gene>
    <name evidence="6" type="ORF">ACFYXQ_29670</name>
</gene>
<accession>A0ABW6S8P1</accession>
<keyword evidence="7" id="KW-1185">Reference proteome</keyword>
<dbReference type="Pfam" id="PF03466">
    <property type="entry name" value="LysR_substrate"/>
    <property type="match status" value="1"/>
</dbReference>
<feature type="domain" description="HTH lysR-type" evidence="5">
    <location>
        <begin position="11"/>
        <end position="68"/>
    </location>
</feature>
<comment type="caution">
    <text evidence="6">The sequence shown here is derived from an EMBL/GenBank/DDBJ whole genome shotgun (WGS) entry which is preliminary data.</text>
</comment>
<keyword evidence="2" id="KW-0805">Transcription regulation</keyword>
<dbReference type="InterPro" id="IPR000847">
    <property type="entry name" value="LysR_HTH_N"/>
</dbReference>
<dbReference type="PROSITE" id="PS50931">
    <property type="entry name" value="HTH_LYSR"/>
    <property type="match status" value="1"/>
</dbReference>
<keyword evidence="4" id="KW-0804">Transcription</keyword>
<evidence type="ECO:0000313" key="6">
    <source>
        <dbReference type="EMBL" id="MFF3571958.1"/>
    </source>
</evidence>
<evidence type="ECO:0000256" key="1">
    <source>
        <dbReference type="ARBA" id="ARBA00009437"/>
    </source>
</evidence>
<dbReference type="InterPro" id="IPR036388">
    <property type="entry name" value="WH-like_DNA-bd_sf"/>
</dbReference>
<evidence type="ECO:0000256" key="2">
    <source>
        <dbReference type="ARBA" id="ARBA00023015"/>
    </source>
</evidence>
<dbReference type="PANTHER" id="PTHR30419:SF8">
    <property type="entry name" value="NITROGEN ASSIMILATION TRANSCRIPTIONAL ACTIVATOR-RELATED"/>
    <property type="match status" value="1"/>
</dbReference>
<comment type="similarity">
    <text evidence="1">Belongs to the LysR transcriptional regulatory family.</text>
</comment>
<evidence type="ECO:0000259" key="5">
    <source>
        <dbReference type="PROSITE" id="PS50931"/>
    </source>
</evidence>
<evidence type="ECO:0000256" key="4">
    <source>
        <dbReference type="ARBA" id="ARBA00023163"/>
    </source>
</evidence>
<dbReference type="PRINTS" id="PR00039">
    <property type="entry name" value="HTHLYSR"/>
</dbReference>
<reference evidence="6 7" key="1">
    <citation type="submission" date="2024-10" db="EMBL/GenBank/DDBJ databases">
        <title>The Natural Products Discovery Center: Release of the First 8490 Sequenced Strains for Exploring Actinobacteria Biosynthetic Diversity.</title>
        <authorList>
            <person name="Kalkreuter E."/>
            <person name="Kautsar S.A."/>
            <person name="Yang D."/>
            <person name="Bader C.D."/>
            <person name="Teijaro C.N."/>
            <person name="Fluegel L."/>
            <person name="Davis C.M."/>
            <person name="Simpson J.R."/>
            <person name="Lauterbach L."/>
            <person name="Steele A.D."/>
            <person name="Gui C."/>
            <person name="Meng S."/>
            <person name="Li G."/>
            <person name="Viehrig K."/>
            <person name="Ye F."/>
            <person name="Su P."/>
            <person name="Kiefer A.F."/>
            <person name="Nichols A."/>
            <person name="Cepeda A.J."/>
            <person name="Yan W."/>
            <person name="Fan B."/>
            <person name="Jiang Y."/>
            <person name="Adhikari A."/>
            <person name="Zheng C.-J."/>
            <person name="Schuster L."/>
            <person name="Cowan T.M."/>
            <person name="Smanski M.J."/>
            <person name="Chevrette M.G."/>
            <person name="De Carvalho L.P.S."/>
            <person name="Shen B."/>
        </authorList>
    </citation>
    <scope>NUCLEOTIDE SEQUENCE [LARGE SCALE GENOMIC DNA]</scope>
    <source>
        <strain evidence="6 7">NPDC002593</strain>
    </source>
</reference>
<sequence length="314" mass="33863">MKIPDLLDGRLKVRHLRLLVAIDEHGGVVRAAEHLHLTQPAVSRGLRELEAVVGVELFDRTPTGVVLNVYGSALVAHAHAILGELTGAARFLAELADAKVGELRLGLVLAGAGMLLPQAISKFKAQRPEVSVIVDELSEEGLRAGLLAGELDLGIDRIHDDADDAPLHRQTLYVEPLRVICSAEHPARRLREPTLADVLHYPWSLPVAQTGLRAGAEREFRAAGLPLPVNRVETTSSLTLRNLLLADEFLAAAPALIAHADPMLAELPIQLSTRRTVGVLMPARHRRSPAAELFLRHLNAATLSITGEVAVTDT</sequence>
<dbReference type="Pfam" id="PF00126">
    <property type="entry name" value="HTH_1"/>
    <property type="match status" value="1"/>
</dbReference>
<dbReference type="Gene3D" id="3.40.190.290">
    <property type="match status" value="1"/>
</dbReference>
<dbReference type="SUPFAM" id="SSF46785">
    <property type="entry name" value="Winged helix' DNA-binding domain"/>
    <property type="match status" value="1"/>
</dbReference>
<dbReference type="Proteomes" id="UP001601992">
    <property type="component" value="Unassembled WGS sequence"/>
</dbReference>
<dbReference type="PANTHER" id="PTHR30419">
    <property type="entry name" value="HTH-TYPE TRANSCRIPTIONAL REGULATOR YBHD"/>
    <property type="match status" value="1"/>
</dbReference>
<dbReference type="RefSeq" id="WP_387405653.1">
    <property type="nucleotide sequence ID" value="NZ_JBIAQY010000011.1"/>
</dbReference>
<dbReference type="InterPro" id="IPR005119">
    <property type="entry name" value="LysR_subst-bd"/>
</dbReference>